<dbReference type="PROSITE" id="PS50157">
    <property type="entry name" value="ZINC_FINGER_C2H2_2"/>
    <property type="match status" value="16"/>
</dbReference>
<dbReference type="PROSITE" id="PS00028">
    <property type="entry name" value="ZINC_FINGER_C2H2_1"/>
    <property type="match status" value="19"/>
</dbReference>
<dbReference type="SMART" id="SM00355">
    <property type="entry name" value="ZnF_C2H2"/>
    <property type="match status" value="20"/>
</dbReference>
<feature type="domain" description="C2H2-type" evidence="11">
    <location>
        <begin position="410"/>
        <end position="439"/>
    </location>
</feature>
<keyword evidence="12" id="KW-1185">Reference proteome</keyword>
<protein>
    <submittedName>
        <fullName evidence="13 14">Zinc finger protein 836-like</fullName>
    </submittedName>
</protein>
<feature type="domain" description="C2H2-type" evidence="11">
    <location>
        <begin position="527"/>
        <end position="556"/>
    </location>
</feature>
<dbReference type="Gene3D" id="3.30.160.60">
    <property type="entry name" value="Classic Zinc Finger"/>
    <property type="match status" value="14"/>
</dbReference>
<feature type="domain" description="C2H2-type" evidence="11">
    <location>
        <begin position="821"/>
        <end position="847"/>
    </location>
</feature>
<evidence type="ECO:0000313" key="14">
    <source>
        <dbReference type="RefSeq" id="XP_055879216.1"/>
    </source>
</evidence>
<dbReference type="AlphaFoldDB" id="A0A9W2ZW80"/>
<feature type="domain" description="C2H2-type" evidence="11">
    <location>
        <begin position="468"/>
        <end position="495"/>
    </location>
</feature>
<feature type="domain" description="C2H2-type" evidence="11">
    <location>
        <begin position="557"/>
        <end position="586"/>
    </location>
</feature>
<dbReference type="FunFam" id="3.30.160.60:FF:000125">
    <property type="entry name" value="Putative zinc finger protein 143"/>
    <property type="match status" value="1"/>
</dbReference>
<evidence type="ECO:0000256" key="5">
    <source>
        <dbReference type="ARBA" id="ARBA00022833"/>
    </source>
</evidence>
<reference evidence="13 14" key="1">
    <citation type="submission" date="2025-04" db="UniProtKB">
        <authorList>
            <consortium name="RefSeq"/>
        </authorList>
    </citation>
    <scope>IDENTIFICATION</scope>
</reference>
<feature type="domain" description="C2H2-type" evidence="11">
    <location>
        <begin position="761"/>
        <end position="790"/>
    </location>
</feature>
<feature type="region of interest" description="Disordered" evidence="10">
    <location>
        <begin position="138"/>
        <end position="164"/>
    </location>
</feature>
<dbReference type="PANTHER" id="PTHR46179:SF13">
    <property type="entry name" value="C2H2-TYPE DOMAIN-CONTAINING PROTEIN"/>
    <property type="match status" value="1"/>
</dbReference>
<proteinExistence type="predicted"/>
<dbReference type="FunFam" id="3.30.160.60:FF:000032">
    <property type="entry name" value="Krueppel-like factor 4"/>
    <property type="match status" value="1"/>
</dbReference>
<dbReference type="RefSeq" id="XP_055879216.1">
    <property type="nucleotide sequence ID" value="XM_056023241.1"/>
</dbReference>
<feature type="domain" description="C2H2-type" evidence="11">
    <location>
        <begin position="440"/>
        <end position="467"/>
    </location>
</feature>
<feature type="compositionally biased region" description="Polar residues" evidence="10">
    <location>
        <begin position="7"/>
        <end position="16"/>
    </location>
</feature>
<feature type="domain" description="C2H2-type" evidence="11">
    <location>
        <begin position="877"/>
        <end position="904"/>
    </location>
</feature>
<dbReference type="FunFam" id="3.30.160.60:FF:000624">
    <property type="entry name" value="zinc finger protein 697"/>
    <property type="match status" value="1"/>
</dbReference>
<dbReference type="InterPro" id="IPR013087">
    <property type="entry name" value="Znf_C2H2_type"/>
</dbReference>
<feature type="domain" description="C2H2-type" evidence="11">
    <location>
        <begin position="791"/>
        <end position="820"/>
    </location>
</feature>
<keyword evidence="7" id="KW-0804">Transcription</keyword>
<feature type="compositionally biased region" description="Basic and acidic residues" evidence="10">
    <location>
        <begin position="24"/>
        <end position="45"/>
    </location>
</feature>
<evidence type="ECO:0000313" key="12">
    <source>
        <dbReference type="Proteomes" id="UP001165740"/>
    </source>
</evidence>
<dbReference type="GeneID" id="106055916"/>
<evidence type="ECO:0000256" key="10">
    <source>
        <dbReference type="SAM" id="MobiDB-lite"/>
    </source>
</evidence>
<dbReference type="Pfam" id="PF00096">
    <property type="entry name" value="zf-C2H2"/>
    <property type="match status" value="3"/>
</dbReference>
<evidence type="ECO:0000259" key="11">
    <source>
        <dbReference type="PROSITE" id="PS50157"/>
    </source>
</evidence>
<organism evidence="12 13">
    <name type="scientific">Biomphalaria glabrata</name>
    <name type="common">Bloodfluke planorb</name>
    <name type="synonym">Freshwater snail</name>
    <dbReference type="NCBI Taxonomy" id="6526"/>
    <lineage>
        <taxon>Eukaryota</taxon>
        <taxon>Metazoa</taxon>
        <taxon>Spiralia</taxon>
        <taxon>Lophotrochozoa</taxon>
        <taxon>Mollusca</taxon>
        <taxon>Gastropoda</taxon>
        <taxon>Heterobranchia</taxon>
        <taxon>Euthyneura</taxon>
        <taxon>Panpulmonata</taxon>
        <taxon>Hygrophila</taxon>
        <taxon>Lymnaeoidea</taxon>
        <taxon>Planorbidae</taxon>
        <taxon>Biomphalaria</taxon>
    </lineage>
</organism>
<dbReference type="SUPFAM" id="SSF57667">
    <property type="entry name" value="beta-beta-alpha zinc fingers"/>
    <property type="match status" value="9"/>
</dbReference>
<feature type="domain" description="C2H2-type" evidence="11">
    <location>
        <begin position="724"/>
        <end position="752"/>
    </location>
</feature>
<keyword evidence="8" id="KW-0539">Nucleus</keyword>
<dbReference type="PANTHER" id="PTHR46179">
    <property type="entry name" value="ZINC FINGER PROTEIN"/>
    <property type="match status" value="1"/>
</dbReference>
<dbReference type="InterPro" id="IPR036236">
    <property type="entry name" value="Znf_C2H2_sf"/>
</dbReference>
<feature type="domain" description="C2H2-type" evidence="11">
    <location>
        <begin position="497"/>
        <end position="526"/>
    </location>
</feature>
<feature type="domain" description="C2H2-type" evidence="11">
    <location>
        <begin position="961"/>
        <end position="985"/>
    </location>
</feature>
<keyword evidence="5" id="KW-0862">Zinc</keyword>
<gene>
    <name evidence="13 14" type="primary">LOC106055916</name>
</gene>
<evidence type="ECO:0000256" key="3">
    <source>
        <dbReference type="ARBA" id="ARBA00022737"/>
    </source>
</evidence>
<dbReference type="GO" id="GO:0006357">
    <property type="term" value="P:regulation of transcription by RNA polymerase II"/>
    <property type="evidence" value="ECO:0007669"/>
    <property type="project" value="TreeGrafter"/>
</dbReference>
<evidence type="ECO:0000313" key="13">
    <source>
        <dbReference type="RefSeq" id="XP_055879215.1"/>
    </source>
</evidence>
<feature type="domain" description="C2H2-type" evidence="11">
    <location>
        <begin position="379"/>
        <end position="409"/>
    </location>
</feature>
<keyword evidence="2" id="KW-0479">Metal-binding</keyword>
<keyword evidence="6" id="KW-0805">Transcription regulation</keyword>
<dbReference type="OrthoDB" id="427030at2759"/>
<dbReference type="GO" id="GO:0008270">
    <property type="term" value="F:zinc ion binding"/>
    <property type="evidence" value="ECO:0007669"/>
    <property type="project" value="UniProtKB-KW"/>
</dbReference>
<evidence type="ECO:0000256" key="6">
    <source>
        <dbReference type="ARBA" id="ARBA00023015"/>
    </source>
</evidence>
<evidence type="ECO:0000256" key="9">
    <source>
        <dbReference type="PROSITE-ProRule" id="PRU00042"/>
    </source>
</evidence>
<accession>A0A9W2ZW80</accession>
<feature type="domain" description="C2H2-type" evidence="11">
    <location>
        <begin position="587"/>
        <end position="614"/>
    </location>
</feature>
<name>A0A9W2ZW80_BIOGL</name>
<evidence type="ECO:0000256" key="1">
    <source>
        <dbReference type="ARBA" id="ARBA00004123"/>
    </source>
</evidence>
<evidence type="ECO:0000256" key="8">
    <source>
        <dbReference type="ARBA" id="ARBA00023242"/>
    </source>
</evidence>
<dbReference type="OMA" id="ENIYICT"/>
<keyword evidence="4 9" id="KW-0863">Zinc-finger</keyword>
<feature type="domain" description="C2H2-type" evidence="11">
    <location>
        <begin position="905"/>
        <end position="932"/>
    </location>
</feature>
<keyword evidence="3" id="KW-0677">Repeat</keyword>
<dbReference type="Proteomes" id="UP001165740">
    <property type="component" value="Chromosome 3"/>
</dbReference>
<feature type="region of interest" description="Disordered" evidence="10">
    <location>
        <begin position="1"/>
        <end position="45"/>
    </location>
</feature>
<feature type="domain" description="C2H2-type" evidence="11">
    <location>
        <begin position="933"/>
        <end position="960"/>
    </location>
</feature>
<evidence type="ECO:0000256" key="4">
    <source>
        <dbReference type="ARBA" id="ARBA00022771"/>
    </source>
</evidence>
<sequence>MDFEMENVSSESNSQDDFNDYCDYEGKSSSEKQPDENSLQSEKKRNYKREKGPPIICLTCKKVWTKNCKGGRLFMFGGSRPFMAKFEAKCIALMGKEALTALQNKSATKFGRSYICRECYLVLRQTYDNVRKIQRDVARSIQRMRSPSGPKRESITESDNSGSDQDLEMDCLAQVHNKKKLPPVAERIAEKIASLTLVKINNKTPRICLKPITAKSAEHKNEAVSQSNSEFVNTFQSNCTDSDLNKKTAQEKDSEINLTVLNREMCLKSVSLTDVDHSLQSKSRDINKNNDCNISTSVTLTESLSSDSCSNLSNVNPQNELDSKVRFQQNQDLEESTDKEYPTNKPSQVDLAEILANPLLLIKTPQPIKLADIKNKQVYVCGEGNCDWIFSSRFYWENHVRHYHRSGRPFICPFEGCGRSFAGRSKLELHIRSHTDERPFICDKCGNGFRGNQELKAHRLTHTTEKPHQCLKCDKTFKLLSSLKRHLQFHDGGNFPFPCTYPECEKAFKNKYDLKCHNRLHTGEKPYKCKEPGCGMAFRIPCQFTMHKRSHTGERPFRCNIDGCSAAYISSNALQAHMVSHTTERPFCCEFCGKTFKHKMLHRIHLKKHSGLQNFLCPVEGCSENLNDRKSLNQHMASQHGMQDYKSAPKKVFQCTEEGCGLVYSTDGGLRYHKLRVHNKGSKVLEEDHRQMSCPYDKCARVYEDAISLHDHLIKAHMPIPREKMCPCCGQAYPLKDQLEVHINSAHNGSPTVNEQTKGFHVCHSERCGLRFHKPEELTHHVTWHLGNPPYRCEYDECNRTFLLETMLNQHMTEHENQKNFTCSFDSCTEGFTTNLKVLKHSKFHYGLFRCPIDGCNKAMQTLGTARMHLLRHEKPFVCFVCAKRFALHHQWSKHKRSHTGEKVFECKICCSQFLDPASLKSHKQSHKGEKQFICEECGQQLASLTLYKTHIRTHSTELPYVCSEENCKKDFRDIVSLKAHQNTHLKPCHLCTQCGKVYKFSVSKHKCKIDFTESKTSYLQQIKQEVLSVQPLQSTIPPIANQSSVHQPPQLQLSDSVASMTTQSSAQTLSLPLTLQQLPSVQTVPPQQPHPQQFNMNNLALMPENHPQSYTMEVEEAARAMRQNFNAPETVVLQDTSHYNYIILYDRPAQQ</sequence>
<comment type="subcellular location">
    <subcellularLocation>
        <location evidence="1">Nucleus</location>
    </subcellularLocation>
</comment>
<dbReference type="InterPro" id="IPR051061">
    <property type="entry name" value="Zinc_finger_trans_reg"/>
</dbReference>
<dbReference type="FunFam" id="3.30.160.60:FF:000446">
    <property type="entry name" value="Zinc finger protein"/>
    <property type="match status" value="1"/>
</dbReference>
<dbReference type="GO" id="GO:0005634">
    <property type="term" value="C:nucleus"/>
    <property type="evidence" value="ECO:0007669"/>
    <property type="project" value="UniProtKB-SubCell"/>
</dbReference>
<dbReference type="RefSeq" id="XP_055879215.1">
    <property type="nucleotide sequence ID" value="XM_056023240.1"/>
</dbReference>
<evidence type="ECO:0000256" key="2">
    <source>
        <dbReference type="ARBA" id="ARBA00022723"/>
    </source>
</evidence>
<evidence type="ECO:0000256" key="7">
    <source>
        <dbReference type="ARBA" id="ARBA00023163"/>
    </source>
</evidence>